<dbReference type="EMBL" id="JAKKSL010000001">
    <property type="protein sequence ID" value="MCI2282467.1"/>
    <property type="molecule type" value="Genomic_DNA"/>
</dbReference>
<evidence type="ECO:0000256" key="1">
    <source>
        <dbReference type="SAM" id="SignalP"/>
    </source>
</evidence>
<evidence type="ECO:0000313" key="3">
    <source>
        <dbReference type="Proteomes" id="UP001139646"/>
    </source>
</evidence>
<dbReference type="RefSeq" id="WP_242283216.1">
    <property type="nucleotide sequence ID" value="NZ_JAKKSL010000001.1"/>
</dbReference>
<sequence>MRIFKVILCATSFVFSFAHAETLEFTKSGFSIDSLDSSPTTGVIQPLQMFLPNK</sequence>
<protein>
    <submittedName>
        <fullName evidence="2">Uncharacterized protein</fullName>
    </submittedName>
</protein>
<reference evidence="2" key="1">
    <citation type="submission" date="2022-01" db="EMBL/GenBank/DDBJ databases">
        <title>Colwellia maritima, isolated from seawater.</title>
        <authorList>
            <person name="Kristyanto S."/>
            <person name="Jung J."/>
            <person name="Jeon C.O."/>
        </authorList>
    </citation>
    <scope>NUCLEOTIDE SEQUENCE</scope>
    <source>
        <strain evidence="2">MSW7</strain>
    </source>
</reference>
<keyword evidence="3" id="KW-1185">Reference proteome</keyword>
<name>A0ABS9X056_9GAMM</name>
<organism evidence="2 3">
    <name type="scientific">Colwellia maritima</name>
    <dbReference type="NCBI Taxonomy" id="2912588"/>
    <lineage>
        <taxon>Bacteria</taxon>
        <taxon>Pseudomonadati</taxon>
        <taxon>Pseudomonadota</taxon>
        <taxon>Gammaproteobacteria</taxon>
        <taxon>Alteromonadales</taxon>
        <taxon>Colwelliaceae</taxon>
        <taxon>Colwellia</taxon>
    </lineage>
</organism>
<dbReference type="Proteomes" id="UP001139646">
    <property type="component" value="Unassembled WGS sequence"/>
</dbReference>
<gene>
    <name evidence="2" type="ORF">L3081_02475</name>
</gene>
<feature type="signal peptide" evidence="1">
    <location>
        <begin position="1"/>
        <end position="20"/>
    </location>
</feature>
<feature type="chain" id="PRO_5047331983" evidence="1">
    <location>
        <begin position="21"/>
        <end position="54"/>
    </location>
</feature>
<accession>A0ABS9X056</accession>
<proteinExistence type="predicted"/>
<comment type="caution">
    <text evidence="2">The sequence shown here is derived from an EMBL/GenBank/DDBJ whole genome shotgun (WGS) entry which is preliminary data.</text>
</comment>
<keyword evidence="1" id="KW-0732">Signal</keyword>
<evidence type="ECO:0000313" key="2">
    <source>
        <dbReference type="EMBL" id="MCI2282467.1"/>
    </source>
</evidence>